<accession>A0A0A9FQT9</accession>
<name>A0A0A9FQT9_ARUDO</name>
<protein>
    <submittedName>
        <fullName evidence="2">Uncharacterized protein</fullName>
    </submittedName>
</protein>
<reference evidence="2" key="1">
    <citation type="submission" date="2014-09" db="EMBL/GenBank/DDBJ databases">
        <authorList>
            <person name="Magalhaes I.L.F."/>
            <person name="Oliveira U."/>
            <person name="Santos F.R."/>
            <person name="Vidigal T.H.D.A."/>
            <person name="Brescovit A.D."/>
            <person name="Santos A.J."/>
        </authorList>
    </citation>
    <scope>NUCLEOTIDE SEQUENCE</scope>
    <source>
        <tissue evidence="2">Shoot tissue taken approximately 20 cm above the soil surface</tissue>
    </source>
</reference>
<proteinExistence type="predicted"/>
<sequence>MQYEHGCAPSNLGFGKGEKWGVSSRLCRWIPSVIPQASGTRLPSRRRRGRQRGGCGLEGLVERGGE</sequence>
<feature type="region of interest" description="Disordered" evidence="1">
    <location>
        <begin position="39"/>
        <end position="66"/>
    </location>
</feature>
<organism evidence="2">
    <name type="scientific">Arundo donax</name>
    <name type="common">Giant reed</name>
    <name type="synonym">Donax arundinaceus</name>
    <dbReference type="NCBI Taxonomy" id="35708"/>
    <lineage>
        <taxon>Eukaryota</taxon>
        <taxon>Viridiplantae</taxon>
        <taxon>Streptophyta</taxon>
        <taxon>Embryophyta</taxon>
        <taxon>Tracheophyta</taxon>
        <taxon>Spermatophyta</taxon>
        <taxon>Magnoliopsida</taxon>
        <taxon>Liliopsida</taxon>
        <taxon>Poales</taxon>
        <taxon>Poaceae</taxon>
        <taxon>PACMAD clade</taxon>
        <taxon>Arundinoideae</taxon>
        <taxon>Arundineae</taxon>
        <taxon>Arundo</taxon>
    </lineage>
</organism>
<evidence type="ECO:0000313" key="2">
    <source>
        <dbReference type="EMBL" id="JAE14647.1"/>
    </source>
</evidence>
<reference evidence="2" key="2">
    <citation type="journal article" date="2015" name="Data Brief">
        <title>Shoot transcriptome of the giant reed, Arundo donax.</title>
        <authorList>
            <person name="Barrero R.A."/>
            <person name="Guerrero F.D."/>
            <person name="Moolhuijzen P."/>
            <person name="Goolsby J.A."/>
            <person name="Tidwell J."/>
            <person name="Bellgard S.E."/>
            <person name="Bellgard M.I."/>
        </authorList>
    </citation>
    <scope>NUCLEOTIDE SEQUENCE</scope>
    <source>
        <tissue evidence="2">Shoot tissue taken approximately 20 cm above the soil surface</tissue>
    </source>
</reference>
<dbReference type="AlphaFoldDB" id="A0A0A9FQT9"/>
<dbReference type="EMBL" id="GBRH01183249">
    <property type="protein sequence ID" value="JAE14647.1"/>
    <property type="molecule type" value="Transcribed_RNA"/>
</dbReference>
<evidence type="ECO:0000256" key="1">
    <source>
        <dbReference type="SAM" id="MobiDB-lite"/>
    </source>
</evidence>